<organism evidence="1 2">
    <name type="scientific">Cellulomonas flavigena (strain ATCC 482 / DSM 20109 / BCRC 11376 / JCM 18109 / NBRC 3775 / NCIMB 8073 / NRS 134)</name>
    <dbReference type="NCBI Taxonomy" id="446466"/>
    <lineage>
        <taxon>Bacteria</taxon>
        <taxon>Bacillati</taxon>
        <taxon>Actinomycetota</taxon>
        <taxon>Actinomycetes</taxon>
        <taxon>Micrococcales</taxon>
        <taxon>Cellulomonadaceae</taxon>
        <taxon>Cellulomonas</taxon>
    </lineage>
</organism>
<evidence type="ECO:0000313" key="2">
    <source>
        <dbReference type="Proteomes" id="UP000000849"/>
    </source>
</evidence>
<dbReference type="KEGG" id="cfl:Cfla_2881"/>
<dbReference type="HOGENOM" id="CLU_846388_0_0_11"/>
<gene>
    <name evidence="1" type="ordered locus">Cfla_2881</name>
</gene>
<keyword evidence="2" id="KW-1185">Reference proteome</keyword>
<sequence length="359" mass="37799">MSTTGVEGRYRRRASVVVAAVVGLVVSGCGDGGSATTTAAPSPAAVVRADGAPVPSTALAVERELPFSAFAAAATRVLDGGEALGEAEFRAVEELVAACMKDEGWEYVPAEYREPEEQMTWRSGVVWMPVLPADRADAERFGYGTDDVEAGEAELAAMEEVDVNNAYLADLAPSAQEAYLESMGGASESDLGCHGQAVLEVVGAQPTTSDVSQTHREIVSQMQLVAAWGVDADPEGAALLEEWAQCMEDAGYDVRRPDDDLGVGWPGGPLQAFDLAIGTAVDGTTDPAHRDMPTTEIPIESRYLVGSDAEHAIAVADYDCRAGTDLVARYVDVLARVQADFVADHRDTLDELLAATSTD</sequence>
<dbReference type="OrthoDB" id="3403621at2"/>
<accession>D5UKA4</accession>
<dbReference type="Proteomes" id="UP000000849">
    <property type="component" value="Chromosome"/>
</dbReference>
<proteinExistence type="predicted"/>
<dbReference type="STRING" id="446466.Cfla_2881"/>
<reference evidence="1 2" key="1">
    <citation type="journal article" date="2010" name="Stand. Genomic Sci.">
        <title>Complete genome sequence of Cellulomonas flavigena type strain (134).</title>
        <authorList>
            <person name="Abt B."/>
            <person name="Foster B."/>
            <person name="Lapidus A."/>
            <person name="Clum A."/>
            <person name="Sun H."/>
            <person name="Pukall R."/>
            <person name="Lucas S."/>
            <person name="Glavina Del Rio T."/>
            <person name="Nolan M."/>
            <person name="Tice H."/>
            <person name="Cheng J.F."/>
            <person name="Pitluck S."/>
            <person name="Liolios K."/>
            <person name="Ivanova N."/>
            <person name="Mavromatis K."/>
            <person name="Ovchinnikova G."/>
            <person name="Pati A."/>
            <person name="Goodwin L."/>
            <person name="Chen A."/>
            <person name="Palaniappan K."/>
            <person name="Land M."/>
            <person name="Hauser L."/>
            <person name="Chang Y.J."/>
            <person name="Jeffries C.D."/>
            <person name="Rohde M."/>
            <person name="Goker M."/>
            <person name="Woyke T."/>
            <person name="Bristow J."/>
            <person name="Eisen J.A."/>
            <person name="Markowitz V."/>
            <person name="Hugenholtz P."/>
            <person name="Kyrpides N.C."/>
            <person name="Klenk H.P."/>
        </authorList>
    </citation>
    <scope>NUCLEOTIDE SEQUENCE [LARGE SCALE GENOMIC DNA]</scope>
    <source>
        <strain evidence="2">ATCC 482 / DSM 20109 / BCRC 11376 / JCM 18109 / NBRC 3775 / NCIMB 8073 / NRS 134</strain>
    </source>
</reference>
<dbReference type="RefSeq" id="WP_013118096.1">
    <property type="nucleotide sequence ID" value="NC_014151.1"/>
</dbReference>
<dbReference type="EMBL" id="CP001964">
    <property type="protein sequence ID" value="ADG75765.1"/>
    <property type="molecule type" value="Genomic_DNA"/>
</dbReference>
<protein>
    <submittedName>
        <fullName evidence="1">Uncharacterized protein</fullName>
    </submittedName>
</protein>
<evidence type="ECO:0000313" key="1">
    <source>
        <dbReference type="EMBL" id="ADG75765.1"/>
    </source>
</evidence>
<dbReference type="AlphaFoldDB" id="D5UKA4"/>
<name>D5UKA4_CELFN</name>